<feature type="chain" id="PRO_5029757966" evidence="2">
    <location>
        <begin position="28"/>
        <end position="440"/>
    </location>
</feature>
<dbReference type="Gene3D" id="3.40.50.1820">
    <property type="entry name" value="alpha/beta hydrolase"/>
    <property type="match status" value="1"/>
</dbReference>
<name>A0A7K3WG64_9ACTN</name>
<protein>
    <submittedName>
        <fullName evidence="3">Phthalyl amidase</fullName>
    </submittedName>
</protein>
<proteinExistence type="predicted"/>
<reference evidence="3 4" key="1">
    <citation type="submission" date="2020-02" db="EMBL/GenBank/DDBJ databases">
        <title>The whole genome sequence of CPCC 205119.</title>
        <authorList>
            <person name="Jiang Z."/>
        </authorList>
    </citation>
    <scope>NUCLEOTIDE SEQUENCE [LARGE SCALE GENOMIC DNA]</scope>
    <source>
        <strain evidence="3 4">CPCC 205119</strain>
    </source>
</reference>
<dbReference type="SUPFAM" id="SSF53474">
    <property type="entry name" value="alpha/beta-Hydrolases"/>
    <property type="match status" value="1"/>
</dbReference>
<feature type="region of interest" description="Disordered" evidence="1">
    <location>
        <begin position="24"/>
        <end position="44"/>
    </location>
</feature>
<sequence>MPRPTRLLLTPLALALAGTVLVSPASAHTPPEPPAPPADDYVVDEEGLPFEPLPGAIASWGVLDDAGYRIEVPAQWNGDLLVWAHGYRGTGPELTVDNPPAGLREQLIAEGYAWTASSYDANGYDVVSGVRSTQELVDFFDETVGVPERRYLAGASMGGHVTGVSIEQFPDTWDGALPVCGVMGDRRLFDTFLDYNLAAQALTGVEPVYPAPRDYLDTTALTVEAALGTPYPGQLTPVGEQLAALTELRTGGERPLFEAGFDEFAEFLFTVFPADPGQGEEAGTVGGNADTVYQLDADPAVSPAEQQLNADVLRVEATPAPEGLAGVPTIDGTFEIPVLTMHDLGDLFVPFSMEQDYARDAVLHGTRDLLVQRAVRGVAHCDFSAEEYQQAFGDLVTWVEQGVRPEGDDVLDPAAVADPRFGCRFTVPQRAFDTQDCTPV</sequence>
<dbReference type="AlphaFoldDB" id="A0A7K3WG64"/>
<keyword evidence="2" id="KW-0732">Signal</keyword>
<dbReference type="Proteomes" id="UP000470470">
    <property type="component" value="Unassembled WGS sequence"/>
</dbReference>
<feature type="signal peptide" evidence="2">
    <location>
        <begin position="1"/>
        <end position="27"/>
    </location>
</feature>
<accession>A0A7K3WG64</accession>
<dbReference type="InterPro" id="IPR029058">
    <property type="entry name" value="AB_hydrolase_fold"/>
</dbReference>
<dbReference type="RefSeq" id="WP_162392953.1">
    <property type="nucleotide sequence ID" value="NZ_JAABOZ010000003.1"/>
</dbReference>
<organism evidence="3 4">
    <name type="scientific">Goekera deserti</name>
    <dbReference type="NCBI Taxonomy" id="2497753"/>
    <lineage>
        <taxon>Bacteria</taxon>
        <taxon>Bacillati</taxon>
        <taxon>Actinomycetota</taxon>
        <taxon>Actinomycetes</taxon>
        <taxon>Geodermatophilales</taxon>
        <taxon>Geodermatophilaceae</taxon>
        <taxon>Goekera</taxon>
    </lineage>
</organism>
<evidence type="ECO:0000313" key="4">
    <source>
        <dbReference type="Proteomes" id="UP000470470"/>
    </source>
</evidence>
<evidence type="ECO:0000256" key="1">
    <source>
        <dbReference type="SAM" id="MobiDB-lite"/>
    </source>
</evidence>
<keyword evidence="4" id="KW-1185">Reference proteome</keyword>
<evidence type="ECO:0000256" key="2">
    <source>
        <dbReference type="SAM" id="SignalP"/>
    </source>
</evidence>
<dbReference type="EMBL" id="JAAGWK010000018">
    <property type="protein sequence ID" value="NEL54909.1"/>
    <property type="molecule type" value="Genomic_DNA"/>
</dbReference>
<evidence type="ECO:0000313" key="3">
    <source>
        <dbReference type="EMBL" id="NEL54909.1"/>
    </source>
</evidence>
<gene>
    <name evidence="3" type="ORF">G1H19_12940</name>
</gene>
<comment type="caution">
    <text evidence="3">The sequence shown here is derived from an EMBL/GenBank/DDBJ whole genome shotgun (WGS) entry which is preliminary data.</text>
</comment>